<organism evidence="5 6">
    <name type="scientific">Ornatilinea apprima</name>
    <dbReference type="NCBI Taxonomy" id="1134406"/>
    <lineage>
        <taxon>Bacteria</taxon>
        <taxon>Bacillati</taxon>
        <taxon>Chloroflexota</taxon>
        <taxon>Anaerolineae</taxon>
        <taxon>Anaerolineales</taxon>
        <taxon>Anaerolineaceae</taxon>
        <taxon>Ornatilinea</taxon>
    </lineage>
</organism>
<feature type="region of interest" description="Disordered" evidence="4">
    <location>
        <begin position="631"/>
        <end position="728"/>
    </location>
</feature>
<dbReference type="Gene3D" id="1.25.40.10">
    <property type="entry name" value="Tetratricopeptide repeat domain"/>
    <property type="match status" value="3"/>
</dbReference>
<feature type="compositionally biased region" description="Acidic residues" evidence="4">
    <location>
        <begin position="805"/>
        <end position="820"/>
    </location>
</feature>
<reference evidence="5 6" key="1">
    <citation type="submission" date="2015-07" db="EMBL/GenBank/DDBJ databases">
        <title>Genome sequence of Ornatilinea apprima DSM 23815.</title>
        <authorList>
            <person name="Hemp J."/>
            <person name="Ward L.M."/>
            <person name="Pace L.A."/>
            <person name="Fischer W.W."/>
        </authorList>
    </citation>
    <scope>NUCLEOTIDE SEQUENCE [LARGE SCALE GENOMIC DNA]</scope>
    <source>
        <strain evidence="5 6">P3M-1</strain>
    </source>
</reference>
<evidence type="ECO:0000256" key="1">
    <source>
        <dbReference type="ARBA" id="ARBA00022737"/>
    </source>
</evidence>
<dbReference type="Proteomes" id="UP000050417">
    <property type="component" value="Unassembled WGS sequence"/>
</dbReference>
<dbReference type="PROSITE" id="PS50005">
    <property type="entry name" value="TPR"/>
    <property type="match status" value="1"/>
</dbReference>
<dbReference type="Pfam" id="PF14559">
    <property type="entry name" value="TPR_19"/>
    <property type="match status" value="2"/>
</dbReference>
<dbReference type="PANTHER" id="PTHR45586:SF1">
    <property type="entry name" value="LIPOPOLYSACCHARIDE ASSEMBLY PROTEIN B"/>
    <property type="match status" value="1"/>
</dbReference>
<dbReference type="SUPFAM" id="SSF48452">
    <property type="entry name" value="TPR-like"/>
    <property type="match status" value="1"/>
</dbReference>
<evidence type="ECO:0000256" key="4">
    <source>
        <dbReference type="SAM" id="MobiDB-lite"/>
    </source>
</evidence>
<dbReference type="RefSeq" id="WP_075061013.1">
    <property type="nucleotide sequence ID" value="NZ_LGCL01000002.1"/>
</dbReference>
<comment type="caution">
    <text evidence="5">The sequence shown here is derived from an EMBL/GenBank/DDBJ whole genome shotgun (WGS) entry which is preliminary data.</text>
</comment>
<evidence type="ECO:0000313" key="5">
    <source>
        <dbReference type="EMBL" id="KPL81067.1"/>
    </source>
</evidence>
<feature type="region of interest" description="Disordered" evidence="4">
    <location>
        <begin position="510"/>
        <end position="541"/>
    </location>
</feature>
<feature type="repeat" description="TPR" evidence="3">
    <location>
        <begin position="40"/>
        <end position="73"/>
    </location>
</feature>
<dbReference type="InterPro" id="IPR011990">
    <property type="entry name" value="TPR-like_helical_dom_sf"/>
</dbReference>
<evidence type="ECO:0000256" key="3">
    <source>
        <dbReference type="PROSITE-ProRule" id="PRU00339"/>
    </source>
</evidence>
<dbReference type="AlphaFoldDB" id="A0A0P6XX07"/>
<name>A0A0P6XX07_9CHLR</name>
<dbReference type="SMART" id="SM00028">
    <property type="entry name" value="TPR"/>
    <property type="match status" value="5"/>
</dbReference>
<protein>
    <recommendedName>
        <fullName evidence="7">Tetratricopeptide repeat protein</fullName>
    </recommendedName>
</protein>
<evidence type="ECO:0000313" key="6">
    <source>
        <dbReference type="Proteomes" id="UP000050417"/>
    </source>
</evidence>
<dbReference type="STRING" id="1134406.ADN00_00605"/>
<dbReference type="InterPro" id="IPR019734">
    <property type="entry name" value="TPR_rpt"/>
</dbReference>
<keyword evidence="2 3" id="KW-0802">TPR repeat</keyword>
<evidence type="ECO:0000256" key="2">
    <source>
        <dbReference type="ARBA" id="ARBA00022803"/>
    </source>
</evidence>
<gene>
    <name evidence="5" type="ORF">ADN00_00605</name>
</gene>
<keyword evidence="6" id="KW-1185">Reference proteome</keyword>
<keyword evidence="1" id="KW-0677">Repeat</keyword>
<evidence type="ECO:0008006" key="7">
    <source>
        <dbReference type="Google" id="ProtNLM"/>
    </source>
</evidence>
<dbReference type="InterPro" id="IPR051012">
    <property type="entry name" value="CellSynth/LPSAsmb/PSIAsmb"/>
</dbReference>
<sequence length="1071" mass="117909">MSKISLRAYNQEIETLINRGQTDEAIGHCKYILKIFPKHIETYKLLGKAYLESQRYAEASDILARVLSVVPDDFVAQIGLSIIREDEGNLDAAIWHMERAYEIQPSNSAIQEELRRLYGRRDGIEPHKIRLTRGALVRLYVKGDLYPQAVAEAKSALAEDPDRLDLSILLAKCYNQMGNKVEAVETSTRILKRLPNCFEANKIIASALTKPEEARTYQQRVNALDPYEGQLSPGMNSASEVPDNAITLEQLEWQPSMDISIQPEWVSNMGLQLPEEQQATPDWATAIPEEASIHATGEFLEDETAQDEEEPSSADLLTPPAVIPEETETIPDWMSQAGWEISDSRAQESQIETAGVSIVPEEESAGIPEIEAGVIPDWLKEIAPPENELETDTAEDLEKLDLLDKILPASAAGIAAAATTAAENEPAQETPDWLNEIVQGEKEEITPAPDFTTWEPAGQPLEEEQGQEIQEGLDWLDRLADEHGAEQETILSSELERMQNPPEWINQAQLEEEASAEAKEAQIPDWLDESQPSTPVSADQEAVTEEWLLSSFLTETPVEQPSEEIETAAPILGVEEPQSAEITPPTAAELIDDAASHVEWSSDAAEQLVDDQPGQIKEEENDAFSWLESLAARQGADEATLVTNPEERETETPAWLSEFTEEAPETESQTPADAISPLPAWMEEPADFGMPADEESEPVQAQTTPEPAIEPPSEVAVSETPAEVGKPLDIDNDALSWLEALAAKHGANEGELVSDQSTRSEVPPEWIKELTETQEAAASAIEPTRVQEPDSQLPDWIRELEAEEPTAQVEEEITAPEISEEIFVAPNEEREETETTAWSSDISAAAPATEEIAQDSAAELPDWLNLEGDIPGAEAGQEKGQSLEWLNAIPTLEDQETPQEISEILSEEAVEEADLLDTEEQFLTPLSSAEGVPTGDLPDWLQQLDNEVGDEIADYSMELTESPTVPDEEIISISEIISAEPTQEFALPTSILEETRHQMAAGEIDAALEQYAALIENGDQLDEVIEDLTEASYRHPLNAGVLQALGDAYAKINRVKEALDAYTKAEELLLR</sequence>
<accession>A0A0P6XX07</accession>
<dbReference type="EMBL" id="LGCL01000002">
    <property type="protein sequence ID" value="KPL81067.1"/>
    <property type="molecule type" value="Genomic_DNA"/>
</dbReference>
<proteinExistence type="predicted"/>
<dbReference type="OrthoDB" id="146546at2"/>
<dbReference type="PANTHER" id="PTHR45586">
    <property type="entry name" value="TPR REPEAT-CONTAINING PROTEIN PA4667"/>
    <property type="match status" value="1"/>
</dbReference>
<feature type="region of interest" description="Disordered" evidence="4">
    <location>
        <begin position="805"/>
        <end position="840"/>
    </location>
</feature>